<keyword evidence="1" id="KW-0472">Membrane</keyword>
<dbReference type="Proteomes" id="UP000286976">
    <property type="component" value="Unassembled WGS sequence"/>
</dbReference>
<proteinExistence type="predicted"/>
<dbReference type="PIRSF" id="PIRSF004525">
    <property type="entry name" value="Pilin_peptidase-dep_B_prd"/>
    <property type="match status" value="1"/>
</dbReference>
<name>A0A432X833_9GAMM</name>
<gene>
    <name evidence="2" type="ORF">CWE15_06470</name>
</gene>
<protein>
    <recommendedName>
        <fullName evidence="4">Prepilin-type cleavage/methylation domain-containing protein</fullName>
    </recommendedName>
</protein>
<evidence type="ECO:0008006" key="4">
    <source>
        <dbReference type="Google" id="ProtNLM"/>
    </source>
</evidence>
<keyword evidence="1" id="KW-1133">Transmembrane helix</keyword>
<evidence type="ECO:0000313" key="3">
    <source>
        <dbReference type="Proteomes" id="UP000286976"/>
    </source>
</evidence>
<dbReference type="AlphaFoldDB" id="A0A432X833"/>
<dbReference type="EMBL" id="PIPQ01000002">
    <property type="protein sequence ID" value="RUO43041.1"/>
    <property type="molecule type" value="Genomic_DNA"/>
</dbReference>
<dbReference type="InterPro" id="IPR012902">
    <property type="entry name" value="N_methyl_site"/>
</dbReference>
<dbReference type="PROSITE" id="PS00409">
    <property type="entry name" value="PROKAR_NTER_METHYL"/>
    <property type="match status" value="1"/>
</dbReference>
<feature type="transmembrane region" description="Helical" evidence="1">
    <location>
        <begin position="12"/>
        <end position="34"/>
    </location>
</feature>
<dbReference type="OrthoDB" id="6400529at2"/>
<dbReference type="InterPro" id="IPR016419">
    <property type="entry name" value="Prepilin_Pept-dep_B_prd"/>
</dbReference>
<organism evidence="2 3">
    <name type="scientific">Aliidiomarina taiwanensis</name>
    <dbReference type="NCBI Taxonomy" id="946228"/>
    <lineage>
        <taxon>Bacteria</taxon>
        <taxon>Pseudomonadati</taxon>
        <taxon>Pseudomonadota</taxon>
        <taxon>Gammaproteobacteria</taxon>
        <taxon>Alteromonadales</taxon>
        <taxon>Idiomarinaceae</taxon>
        <taxon>Aliidiomarina</taxon>
    </lineage>
</organism>
<dbReference type="RefSeq" id="WP_126757256.1">
    <property type="nucleotide sequence ID" value="NZ_PIPQ01000002.1"/>
</dbReference>
<evidence type="ECO:0000256" key="1">
    <source>
        <dbReference type="SAM" id="Phobius"/>
    </source>
</evidence>
<keyword evidence="3" id="KW-1185">Reference proteome</keyword>
<accession>A0A432X833</accession>
<comment type="caution">
    <text evidence="2">The sequence shown here is derived from an EMBL/GenBank/DDBJ whole genome shotgun (WGS) entry which is preliminary data.</text>
</comment>
<keyword evidence="1" id="KW-0812">Transmembrane</keyword>
<sequence>MLRRKPTTGFTLVELVLASALAALFGSALVSWHLHFHNSLKRHQAKQAAVQAVHHWLHWLWRDVQNTLVDNPSDWQYQAQAHCLLYGDVGVRVKSGALQWRPTDASCNTPGWQALTDPSQVRMSKLTLHQQQLCLTASLKGQPNHEACLPWPH</sequence>
<reference evidence="2 3" key="1">
    <citation type="journal article" date="2011" name="Front. Microbiol.">
        <title>Genomic signatures of strain selection and enhancement in Bacillus atrophaeus var. globigii, a historical biowarfare simulant.</title>
        <authorList>
            <person name="Gibbons H.S."/>
            <person name="Broomall S.M."/>
            <person name="McNew L.A."/>
            <person name="Daligault H."/>
            <person name="Chapman C."/>
            <person name="Bruce D."/>
            <person name="Karavis M."/>
            <person name="Krepps M."/>
            <person name="McGregor P.A."/>
            <person name="Hong C."/>
            <person name="Park K.H."/>
            <person name="Akmal A."/>
            <person name="Feldman A."/>
            <person name="Lin J.S."/>
            <person name="Chang W.E."/>
            <person name="Higgs B.W."/>
            <person name="Demirev P."/>
            <person name="Lindquist J."/>
            <person name="Liem A."/>
            <person name="Fochler E."/>
            <person name="Read T.D."/>
            <person name="Tapia R."/>
            <person name="Johnson S."/>
            <person name="Bishop-Lilly K.A."/>
            <person name="Detter C."/>
            <person name="Han C."/>
            <person name="Sozhamannan S."/>
            <person name="Rosenzweig C.N."/>
            <person name="Skowronski E.W."/>
        </authorList>
    </citation>
    <scope>NUCLEOTIDE SEQUENCE [LARGE SCALE GENOMIC DNA]</scope>
    <source>
        <strain evidence="2 3">AIT1</strain>
    </source>
</reference>
<evidence type="ECO:0000313" key="2">
    <source>
        <dbReference type="EMBL" id="RUO43041.1"/>
    </source>
</evidence>